<organism evidence="2 3">
    <name type="scientific">Propionibacterium freudenreichii subsp. shermanii (strain ATCC 9614 / DSM 4902 / CIP 103027 / NCIMB 8099 / CIRM-BIA1)</name>
    <dbReference type="NCBI Taxonomy" id="754252"/>
    <lineage>
        <taxon>Bacteria</taxon>
        <taxon>Bacillati</taxon>
        <taxon>Actinomycetota</taxon>
        <taxon>Actinomycetes</taxon>
        <taxon>Propionibacteriales</taxon>
        <taxon>Propionibacteriaceae</taxon>
        <taxon>Propionibacterium</taxon>
    </lineage>
</organism>
<dbReference type="HOGENOM" id="CLU_846342_0_0_11"/>
<gene>
    <name evidence="2" type="ordered locus">PFREUD_00730</name>
</gene>
<accession>D7GHK3</accession>
<sequence>MDTTDCDPRRGGSHLGERFLASQRGLEMTRDQYAYPNRRNNNLLPRDWYSVEEWEGCAWAFRNDDHTEYSDAFLLVKRDQALVNFDLSMSYFGCLDAGEFEDALEQVLSKGRTFKPIMSLPDWEGAAGCYIMVFDHYKQFYVGTTGNIRQRIKQHWSARKLFDRILFGTPYDSVFPVDELRPLDTTRLYAARSRNPFSMEERVEKAADRRFCLNRMAGGEPTPLMVALTILDPRSRPLVPGVAPMTSEEYQRALTGVHDVVASAVALPPADAGEALASMDMGIRAVTLSSGELGFWSRRDEVGRAVVRGDLDTVRYSAFLEALGEHVVWPKADMQRNSVEG</sequence>
<dbReference type="Proteomes" id="UP000000936">
    <property type="component" value="Chromosome"/>
</dbReference>
<dbReference type="STRING" id="754252.PFREUD_00730"/>
<dbReference type="AlphaFoldDB" id="D7GHK3"/>
<name>D7GHK3_PROFC</name>
<evidence type="ECO:0000313" key="3">
    <source>
        <dbReference type="Proteomes" id="UP000000936"/>
    </source>
</evidence>
<evidence type="ECO:0000259" key="1">
    <source>
        <dbReference type="Pfam" id="PF01541"/>
    </source>
</evidence>
<dbReference type="eggNOG" id="ENOG5033K66">
    <property type="taxonomic scope" value="Bacteria"/>
</dbReference>
<proteinExistence type="predicted"/>
<dbReference type="InterPro" id="IPR000305">
    <property type="entry name" value="GIY-YIG_endonuc"/>
</dbReference>
<dbReference type="KEGG" id="pfr:PFREUD_00730"/>
<keyword evidence="3" id="KW-1185">Reference proteome</keyword>
<reference evidence="2 3" key="1">
    <citation type="journal article" date="2010" name="PLoS ONE">
        <title>The complete genome of Propionibacterium freudenreichii CIRM-BIA1, a hardy actinobacterium with food and probiotic applications.</title>
        <authorList>
            <person name="Falentin H."/>
            <person name="Deutsch S.M."/>
            <person name="Jan G."/>
            <person name="Loux V."/>
            <person name="Thierry A."/>
            <person name="Parayre S."/>
            <person name="Maillard M.B."/>
            <person name="Dherbecourt J."/>
            <person name="Cousin F.J."/>
            <person name="Jardin J."/>
            <person name="Siguier P."/>
            <person name="Couloux A."/>
            <person name="Barbe V."/>
            <person name="Vacherie B."/>
            <person name="Wincker P."/>
            <person name="Gibrat J.F."/>
            <person name="Gaillardin C."/>
            <person name="Lortal S."/>
        </authorList>
    </citation>
    <scope>NUCLEOTIDE SEQUENCE [LARGE SCALE GENOMIC DNA]</scope>
    <source>
        <strain evidence="3">ATCC 9614 / DSM 4902 / CIP 103027 / NCIMB 8099 / CIRM-BIA1</strain>
    </source>
</reference>
<dbReference type="Pfam" id="PF01541">
    <property type="entry name" value="GIY-YIG"/>
    <property type="match status" value="1"/>
</dbReference>
<dbReference type="EMBL" id="FN806773">
    <property type="protein sequence ID" value="CBL55575.1"/>
    <property type="molecule type" value="Genomic_DNA"/>
</dbReference>
<evidence type="ECO:0000313" key="2">
    <source>
        <dbReference type="EMBL" id="CBL55575.1"/>
    </source>
</evidence>
<protein>
    <recommendedName>
        <fullName evidence="1">GIY-YIG domain-containing protein</fullName>
    </recommendedName>
</protein>
<feature type="domain" description="GIY-YIG" evidence="1">
    <location>
        <begin position="127"/>
        <end position="160"/>
    </location>
</feature>